<dbReference type="RefSeq" id="WP_182125889.1">
    <property type="nucleotide sequence ID" value="NZ_JACGLS010000010.1"/>
</dbReference>
<name>A0A839ART2_9FLAO</name>
<dbReference type="AlphaFoldDB" id="A0A839ART2"/>
<dbReference type="Pfam" id="PF21813">
    <property type="entry name" value="DUF6882"/>
    <property type="match status" value="1"/>
</dbReference>
<reference evidence="1 2" key="1">
    <citation type="submission" date="2020-07" db="EMBL/GenBank/DDBJ databases">
        <title>Bacterium isolated from marine sediment.</title>
        <authorList>
            <person name="Shang D."/>
            <person name="Du Z.-J."/>
        </authorList>
    </citation>
    <scope>NUCLEOTIDE SEQUENCE [LARGE SCALE GENOMIC DNA]</scope>
    <source>
        <strain evidence="1 2">S7007</strain>
    </source>
</reference>
<dbReference type="Proteomes" id="UP000563906">
    <property type="component" value="Unassembled WGS sequence"/>
</dbReference>
<evidence type="ECO:0000313" key="1">
    <source>
        <dbReference type="EMBL" id="MBA6157387.1"/>
    </source>
</evidence>
<sequence length="297" mass="35045">MHKSTLTILLIMFSFFSKGQSDLEAKFSEANSDMSSRNMYHRIVWNMQPTNQYLFDQTKGEVKYTVEENGFEVIATTKILGTFNLDDKTFLWADKNHSINKNLNNKVDSFRKTLPKKYQKDKFKSSTEFNTNLLSLFSYQLNSNGFDSKRQDSAIIYFSLLNIKLFKDGNEISVIEPKNHTIPIQDEKNVELIKKFHKEKLEINKQYNEERISSDQAFDKIKSVHLKYWLNEDSYFFPSLSWPCDFDEKSILEWKEFKIDGNRFFVMYTTDLGWTTESYAYEVDSNANGDKIIINEY</sequence>
<evidence type="ECO:0000313" key="2">
    <source>
        <dbReference type="Proteomes" id="UP000563906"/>
    </source>
</evidence>
<keyword evidence="2" id="KW-1185">Reference proteome</keyword>
<dbReference type="InterPro" id="IPR049249">
    <property type="entry name" value="DUF6882"/>
</dbReference>
<protein>
    <submittedName>
        <fullName evidence="1">Uncharacterized protein</fullName>
    </submittedName>
</protein>
<organism evidence="1 2">
    <name type="scientific">Tenacibaculum pelagium</name>
    <dbReference type="NCBI Taxonomy" id="2759527"/>
    <lineage>
        <taxon>Bacteria</taxon>
        <taxon>Pseudomonadati</taxon>
        <taxon>Bacteroidota</taxon>
        <taxon>Flavobacteriia</taxon>
        <taxon>Flavobacteriales</taxon>
        <taxon>Flavobacteriaceae</taxon>
        <taxon>Tenacibaculum</taxon>
    </lineage>
</organism>
<comment type="caution">
    <text evidence="1">The sequence shown here is derived from an EMBL/GenBank/DDBJ whole genome shotgun (WGS) entry which is preliminary data.</text>
</comment>
<accession>A0A839ART2</accession>
<dbReference type="EMBL" id="JACGLS010000010">
    <property type="protein sequence ID" value="MBA6157387.1"/>
    <property type="molecule type" value="Genomic_DNA"/>
</dbReference>
<proteinExistence type="predicted"/>
<gene>
    <name evidence="1" type="ORF">H3Z83_12790</name>
</gene>